<dbReference type="Gramene" id="PUZ50746">
    <property type="protein sequence ID" value="PUZ50746"/>
    <property type="gene ID" value="GQ55_6G083400"/>
</dbReference>
<evidence type="ECO:0000256" key="1">
    <source>
        <dbReference type="SAM" id="SignalP"/>
    </source>
</evidence>
<dbReference type="EMBL" id="CM009754">
    <property type="protein sequence ID" value="PUZ50746.1"/>
    <property type="molecule type" value="Genomic_DNA"/>
</dbReference>
<reference evidence="2 3" key="1">
    <citation type="submission" date="2018-04" db="EMBL/GenBank/DDBJ databases">
        <title>WGS assembly of Panicum hallii var. hallii HAL2.</title>
        <authorList>
            <person name="Lovell J."/>
            <person name="Jenkins J."/>
            <person name="Lowry D."/>
            <person name="Mamidi S."/>
            <person name="Sreedasyam A."/>
            <person name="Weng X."/>
            <person name="Barry K."/>
            <person name="Bonette J."/>
            <person name="Campitelli B."/>
            <person name="Daum C."/>
            <person name="Gordon S."/>
            <person name="Gould B."/>
            <person name="Lipzen A."/>
            <person name="MacQueen A."/>
            <person name="Palacio-Mejia J."/>
            <person name="Plott C."/>
            <person name="Shakirov E."/>
            <person name="Shu S."/>
            <person name="Yoshinaga Y."/>
            <person name="Zane M."/>
            <person name="Rokhsar D."/>
            <person name="Grimwood J."/>
            <person name="Schmutz J."/>
            <person name="Juenger T."/>
        </authorList>
    </citation>
    <scope>NUCLEOTIDE SEQUENCE [LARGE SCALE GENOMIC DNA]</scope>
    <source>
        <strain evidence="3">cv. HAL2</strain>
    </source>
</reference>
<dbReference type="AlphaFoldDB" id="A0A2T7D578"/>
<protein>
    <submittedName>
        <fullName evidence="2">Uncharacterized protein</fullName>
    </submittedName>
</protein>
<gene>
    <name evidence="2" type="ORF">GQ55_6G083400</name>
</gene>
<feature type="chain" id="PRO_5015526458" evidence="1">
    <location>
        <begin position="21"/>
        <end position="71"/>
    </location>
</feature>
<evidence type="ECO:0000313" key="3">
    <source>
        <dbReference type="Proteomes" id="UP000244336"/>
    </source>
</evidence>
<dbReference type="Proteomes" id="UP000244336">
    <property type="component" value="Chromosome 6"/>
</dbReference>
<name>A0A2T7D578_9POAL</name>
<sequence length="71" mass="8281">MPLFQRIFFILAYPTSLVVLSNLRGTKFVVGTSLSHCIFMFIRRKLICDFPNWKIEMKPFLFSLSGSFCII</sequence>
<organism evidence="2 3">
    <name type="scientific">Panicum hallii var. hallii</name>
    <dbReference type="NCBI Taxonomy" id="1504633"/>
    <lineage>
        <taxon>Eukaryota</taxon>
        <taxon>Viridiplantae</taxon>
        <taxon>Streptophyta</taxon>
        <taxon>Embryophyta</taxon>
        <taxon>Tracheophyta</taxon>
        <taxon>Spermatophyta</taxon>
        <taxon>Magnoliopsida</taxon>
        <taxon>Liliopsida</taxon>
        <taxon>Poales</taxon>
        <taxon>Poaceae</taxon>
        <taxon>PACMAD clade</taxon>
        <taxon>Panicoideae</taxon>
        <taxon>Panicodae</taxon>
        <taxon>Paniceae</taxon>
        <taxon>Panicinae</taxon>
        <taxon>Panicum</taxon>
        <taxon>Panicum sect. Panicum</taxon>
    </lineage>
</organism>
<feature type="signal peptide" evidence="1">
    <location>
        <begin position="1"/>
        <end position="20"/>
    </location>
</feature>
<keyword evidence="1" id="KW-0732">Signal</keyword>
<accession>A0A2T7D578</accession>
<keyword evidence="3" id="KW-1185">Reference proteome</keyword>
<proteinExistence type="predicted"/>
<evidence type="ECO:0000313" key="2">
    <source>
        <dbReference type="EMBL" id="PUZ50746.1"/>
    </source>
</evidence>